<evidence type="ECO:0000256" key="3">
    <source>
        <dbReference type="ARBA" id="ARBA00019418"/>
    </source>
</evidence>
<dbReference type="InterPro" id="IPR036714">
    <property type="entry name" value="SDH_sf"/>
</dbReference>
<dbReference type="InterPro" id="IPR050531">
    <property type="entry name" value="SdhE_FAD_assembly_factor"/>
</dbReference>
<dbReference type="AlphaFoldDB" id="A0A832J6K3"/>
<evidence type="ECO:0000256" key="4">
    <source>
        <dbReference type="ARBA" id="ARBA00022490"/>
    </source>
</evidence>
<dbReference type="PANTHER" id="PTHR39585">
    <property type="entry name" value="FAD ASSEMBLY FACTOR SDHE"/>
    <property type="match status" value="1"/>
</dbReference>
<keyword evidence="5" id="KW-0143">Chaperone</keyword>
<keyword evidence="4" id="KW-0963">Cytoplasm</keyword>
<comment type="subcellular location">
    <subcellularLocation>
        <location evidence="1">Cytoplasm</location>
    </subcellularLocation>
</comment>
<evidence type="ECO:0000313" key="6">
    <source>
        <dbReference type="EMBL" id="HHJ80551.1"/>
    </source>
</evidence>
<dbReference type="SUPFAM" id="SSF109910">
    <property type="entry name" value="YgfY-like"/>
    <property type="match status" value="1"/>
</dbReference>
<gene>
    <name evidence="6" type="ORF">ENJ65_02840</name>
</gene>
<dbReference type="GO" id="GO:0006105">
    <property type="term" value="P:succinate metabolic process"/>
    <property type="evidence" value="ECO:0007669"/>
    <property type="project" value="TreeGrafter"/>
</dbReference>
<reference evidence="6" key="1">
    <citation type="journal article" date="2020" name="mSystems">
        <title>Genome- and Community-Level Interaction Insights into Carbon Utilization and Element Cycling Functions of Hydrothermarchaeota in Hydrothermal Sediment.</title>
        <authorList>
            <person name="Zhou Z."/>
            <person name="Liu Y."/>
            <person name="Xu W."/>
            <person name="Pan J."/>
            <person name="Luo Z.H."/>
            <person name="Li M."/>
        </authorList>
    </citation>
    <scope>NUCLEOTIDE SEQUENCE [LARGE SCALE GENOMIC DNA]</scope>
    <source>
        <strain evidence="6">HyVt-505</strain>
    </source>
</reference>
<dbReference type="Pfam" id="PF03937">
    <property type="entry name" value="Sdh5"/>
    <property type="match status" value="1"/>
</dbReference>
<dbReference type="PANTHER" id="PTHR39585:SF1">
    <property type="entry name" value="FAD ASSEMBLY FACTOR SDHE"/>
    <property type="match status" value="1"/>
</dbReference>
<dbReference type="InterPro" id="IPR005631">
    <property type="entry name" value="SDH"/>
</dbReference>
<evidence type="ECO:0000256" key="5">
    <source>
        <dbReference type="ARBA" id="ARBA00023186"/>
    </source>
</evidence>
<dbReference type="Proteomes" id="UP000885832">
    <property type="component" value="Unassembled WGS sequence"/>
</dbReference>
<accession>A0A832J6K3</accession>
<dbReference type="Gene3D" id="1.10.150.250">
    <property type="entry name" value="Flavinator of succinate dehydrogenase"/>
    <property type="match status" value="1"/>
</dbReference>
<comment type="caution">
    <text evidence="6">The sequence shown here is derived from an EMBL/GenBank/DDBJ whole genome shotgun (WGS) entry which is preliminary data.</text>
</comment>
<protein>
    <recommendedName>
        <fullName evidence="3">FAD assembly factor SdhE</fullName>
    </recommendedName>
</protein>
<organism evidence="6">
    <name type="scientific">Candidatus Tenderia electrophaga</name>
    <dbReference type="NCBI Taxonomy" id="1748243"/>
    <lineage>
        <taxon>Bacteria</taxon>
        <taxon>Pseudomonadati</taxon>
        <taxon>Pseudomonadota</taxon>
        <taxon>Gammaproteobacteria</taxon>
        <taxon>Candidatus Tenderiales</taxon>
        <taxon>Candidatus Tenderiaceae</taxon>
        <taxon>Candidatus Tenderia</taxon>
    </lineage>
</organism>
<proteinExistence type="inferred from homology"/>
<evidence type="ECO:0000256" key="2">
    <source>
        <dbReference type="ARBA" id="ARBA00008571"/>
    </source>
</evidence>
<sequence>MDSVVEDSATEKARLQWRCRRGMLELDLLLLPFVESVYDDLSSEDKHKFHLLLDLQDQELLECLMLQTPPQDDSLNDIISQIRRTV</sequence>
<dbReference type="GO" id="GO:0005737">
    <property type="term" value="C:cytoplasm"/>
    <property type="evidence" value="ECO:0007669"/>
    <property type="project" value="UniProtKB-SubCell"/>
</dbReference>
<dbReference type="EMBL" id="DRNF01000181">
    <property type="protein sequence ID" value="HHJ80551.1"/>
    <property type="molecule type" value="Genomic_DNA"/>
</dbReference>
<evidence type="ECO:0000256" key="1">
    <source>
        <dbReference type="ARBA" id="ARBA00004496"/>
    </source>
</evidence>
<comment type="similarity">
    <text evidence="2">Belongs to the SdhE FAD assembly factor family.</text>
</comment>
<name>A0A832J6K3_9GAMM</name>